<keyword evidence="2" id="KW-0012">Acyltransferase</keyword>
<dbReference type="Proteomes" id="UP000323671">
    <property type="component" value="Chromosome"/>
</dbReference>
<dbReference type="PROSITE" id="PS51186">
    <property type="entry name" value="GNAT"/>
    <property type="match status" value="1"/>
</dbReference>
<accession>A0A5C1E6W7</accession>
<protein>
    <recommendedName>
        <fullName evidence="3">N-acetyltransferase domain-containing protein</fullName>
    </recommendedName>
</protein>
<keyword evidence="1" id="KW-0808">Transferase</keyword>
<dbReference type="SUPFAM" id="SSF55729">
    <property type="entry name" value="Acyl-CoA N-acyltransferases (Nat)"/>
    <property type="match status" value="1"/>
</dbReference>
<dbReference type="GO" id="GO:0016747">
    <property type="term" value="F:acyltransferase activity, transferring groups other than amino-acyl groups"/>
    <property type="evidence" value="ECO:0007669"/>
    <property type="project" value="InterPro"/>
</dbReference>
<dbReference type="PANTHER" id="PTHR43877:SF2">
    <property type="entry name" value="AMINOALKYLPHOSPHONATE N-ACETYLTRANSFERASE-RELATED"/>
    <property type="match status" value="1"/>
</dbReference>
<keyword evidence="5" id="KW-1185">Reference proteome</keyword>
<name>A0A5C1E6W7_9RHOO</name>
<dbReference type="PANTHER" id="PTHR43877">
    <property type="entry name" value="AMINOALKYLPHOSPHONATE N-ACETYLTRANSFERASE-RELATED-RELATED"/>
    <property type="match status" value="1"/>
</dbReference>
<dbReference type="InterPro" id="IPR016181">
    <property type="entry name" value="Acyl_CoA_acyltransferase"/>
</dbReference>
<proteinExistence type="predicted"/>
<dbReference type="InterPro" id="IPR050832">
    <property type="entry name" value="Bact_Acetyltransf"/>
</dbReference>
<dbReference type="KEGG" id="otr:OTERR_05810"/>
<evidence type="ECO:0000313" key="5">
    <source>
        <dbReference type="Proteomes" id="UP000323671"/>
    </source>
</evidence>
<gene>
    <name evidence="4" type="ORF">OTERR_05810</name>
</gene>
<dbReference type="Gene3D" id="3.40.630.30">
    <property type="match status" value="1"/>
</dbReference>
<evidence type="ECO:0000259" key="3">
    <source>
        <dbReference type="PROSITE" id="PS51186"/>
    </source>
</evidence>
<reference evidence="4 5" key="1">
    <citation type="submission" date="2017-07" db="EMBL/GenBank/DDBJ databases">
        <title>Complete genome sequence of Oryzomicrobium terrae TPP412.</title>
        <authorList>
            <person name="Chiu L.-W."/>
            <person name="Lo K.-J."/>
            <person name="Tsai Y.-M."/>
            <person name="Lin S.-S."/>
            <person name="Kuo C.-H."/>
            <person name="Liu C.-T."/>
        </authorList>
    </citation>
    <scope>NUCLEOTIDE SEQUENCE [LARGE SCALE GENOMIC DNA]</scope>
    <source>
        <strain evidence="4 5">TPP412</strain>
    </source>
</reference>
<evidence type="ECO:0000313" key="4">
    <source>
        <dbReference type="EMBL" id="QEL64057.1"/>
    </source>
</evidence>
<organism evidence="4 5">
    <name type="scientific">Oryzomicrobium terrae</name>
    <dbReference type="NCBI Taxonomy" id="1735038"/>
    <lineage>
        <taxon>Bacteria</taxon>
        <taxon>Pseudomonadati</taxon>
        <taxon>Pseudomonadota</taxon>
        <taxon>Betaproteobacteria</taxon>
        <taxon>Rhodocyclales</taxon>
        <taxon>Rhodocyclaceae</taxon>
        <taxon>Oryzomicrobium</taxon>
    </lineage>
</organism>
<evidence type="ECO:0000256" key="2">
    <source>
        <dbReference type="ARBA" id="ARBA00023315"/>
    </source>
</evidence>
<dbReference type="InterPro" id="IPR000182">
    <property type="entry name" value="GNAT_dom"/>
</dbReference>
<dbReference type="RefSeq" id="WP_187775288.1">
    <property type="nucleotide sequence ID" value="NZ_CP022579.1"/>
</dbReference>
<dbReference type="AlphaFoldDB" id="A0A5C1E6W7"/>
<dbReference type="EMBL" id="CP022579">
    <property type="protein sequence ID" value="QEL64057.1"/>
    <property type="molecule type" value="Genomic_DNA"/>
</dbReference>
<evidence type="ECO:0000256" key="1">
    <source>
        <dbReference type="ARBA" id="ARBA00022679"/>
    </source>
</evidence>
<dbReference type="CDD" id="cd04301">
    <property type="entry name" value="NAT_SF"/>
    <property type="match status" value="1"/>
</dbReference>
<sequence length="164" mass="17321">MSAAPLPGPLPLQIRTATLADLPALQALYRRCRAQADWLPAASRATADFATDSLGELVLVAHSLPSAARDGHVAGFVAVWEPDAFIHHLYVAPECRRQGVAGQLLAALAIRVAPPWRLKCLCANHGALAFYARANAREVGRGAGDDGPYVELELPPSAAALTRA</sequence>
<dbReference type="Pfam" id="PF00583">
    <property type="entry name" value="Acetyltransf_1"/>
    <property type="match status" value="1"/>
</dbReference>
<feature type="domain" description="N-acetyltransferase" evidence="3">
    <location>
        <begin position="12"/>
        <end position="164"/>
    </location>
</feature>